<dbReference type="PROSITE" id="PS01007">
    <property type="entry name" value="TRANSPOSASE_MUTATOR"/>
    <property type="match status" value="1"/>
</dbReference>
<dbReference type="RefSeq" id="XP_015965094.1">
    <property type="nucleotide sequence ID" value="XM_016109608.1"/>
</dbReference>
<dbReference type="InterPro" id="IPR018289">
    <property type="entry name" value="MULE_transposase_dom"/>
</dbReference>
<dbReference type="AlphaFoldDB" id="A0A6P4DAQ8"/>
<gene>
    <name evidence="11" type="primary">LOC107488828</name>
</gene>
<reference evidence="10" key="1">
    <citation type="journal article" date="2016" name="Nat. Genet.">
        <title>The genome sequences of Arachis duranensis and Arachis ipaensis, the diploid ancestors of cultivated peanut.</title>
        <authorList>
            <person name="Bertioli D.J."/>
            <person name="Cannon S.B."/>
            <person name="Froenicke L."/>
            <person name="Huang G."/>
            <person name="Farmer A.D."/>
            <person name="Cannon E.K."/>
            <person name="Liu X."/>
            <person name="Gao D."/>
            <person name="Clevenger J."/>
            <person name="Dash S."/>
            <person name="Ren L."/>
            <person name="Moretzsohn M.C."/>
            <person name="Shirasawa K."/>
            <person name="Huang W."/>
            <person name="Vidigal B."/>
            <person name="Abernathy B."/>
            <person name="Chu Y."/>
            <person name="Niederhuth C.E."/>
            <person name="Umale P."/>
            <person name="Araujo A.C."/>
            <person name="Kozik A."/>
            <person name="Kim K.D."/>
            <person name="Burow M.D."/>
            <person name="Varshney R.K."/>
            <person name="Wang X."/>
            <person name="Zhang X."/>
            <person name="Barkley N."/>
            <person name="Guimaraes P.M."/>
            <person name="Isobe S."/>
            <person name="Guo B."/>
            <person name="Liao B."/>
            <person name="Stalker H.T."/>
            <person name="Schmitz R.J."/>
            <person name="Scheffler B.E."/>
            <person name="Leal-Bertioli S.C."/>
            <person name="Xun X."/>
            <person name="Jackson S.A."/>
            <person name="Michelmore R."/>
            <person name="Ozias-Akins P."/>
        </authorList>
    </citation>
    <scope>NUCLEOTIDE SEQUENCE [LARGE SCALE GENOMIC DNA]</scope>
    <source>
        <strain evidence="10">cv. V14167</strain>
    </source>
</reference>
<dbReference type="Pfam" id="PF04434">
    <property type="entry name" value="SWIM"/>
    <property type="match status" value="1"/>
</dbReference>
<keyword evidence="10" id="KW-1185">Reference proteome</keyword>
<keyword evidence="3 7" id="KW-0863">Zinc-finger</keyword>
<evidence type="ECO:0000256" key="4">
    <source>
        <dbReference type="ARBA" id="ARBA00022833"/>
    </source>
</evidence>
<dbReference type="GO" id="GO:0003677">
    <property type="term" value="F:DNA binding"/>
    <property type="evidence" value="ECO:0007669"/>
    <property type="project" value="UniProtKB-KW"/>
</dbReference>
<keyword evidence="1" id="KW-0815">Transposition</keyword>
<dbReference type="InterPro" id="IPR007527">
    <property type="entry name" value="Znf_SWIM"/>
</dbReference>
<dbReference type="InterPro" id="IPR001207">
    <property type="entry name" value="Transposase_mutator"/>
</dbReference>
<reference evidence="11" key="2">
    <citation type="submission" date="2025-08" db="UniProtKB">
        <authorList>
            <consortium name="RefSeq"/>
        </authorList>
    </citation>
    <scope>IDENTIFICATION</scope>
    <source>
        <tissue evidence="11">Whole plant</tissue>
    </source>
</reference>
<evidence type="ECO:0000256" key="5">
    <source>
        <dbReference type="ARBA" id="ARBA00023125"/>
    </source>
</evidence>
<keyword evidence="2" id="KW-0479">Metal-binding</keyword>
<evidence type="ECO:0000259" key="9">
    <source>
        <dbReference type="PROSITE" id="PS50966"/>
    </source>
</evidence>
<evidence type="ECO:0000256" key="6">
    <source>
        <dbReference type="ARBA" id="ARBA00023172"/>
    </source>
</evidence>
<keyword evidence="4" id="KW-0862">Zinc</keyword>
<evidence type="ECO:0000313" key="10">
    <source>
        <dbReference type="Proteomes" id="UP000515211"/>
    </source>
</evidence>
<dbReference type="PANTHER" id="PTHR31973:SF187">
    <property type="entry name" value="MUTATOR TRANSPOSASE MUDRA PROTEIN"/>
    <property type="match status" value="1"/>
</dbReference>
<dbReference type="PROSITE" id="PS50966">
    <property type="entry name" value="ZF_SWIM"/>
    <property type="match status" value="1"/>
</dbReference>
<dbReference type="KEGG" id="adu:107488828"/>
<feature type="compositionally biased region" description="Basic and acidic residues" evidence="8">
    <location>
        <begin position="440"/>
        <end position="456"/>
    </location>
</feature>
<proteinExistence type="predicted"/>
<evidence type="ECO:0000256" key="1">
    <source>
        <dbReference type="ARBA" id="ARBA00022578"/>
    </source>
</evidence>
<dbReference type="SMART" id="SM00575">
    <property type="entry name" value="ZnF_PMZ"/>
    <property type="match status" value="1"/>
</dbReference>
<dbReference type="InterPro" id="IPR006564">
    <property type="entry name" value="Znf_PMZ"/>
</dbReference>
<evidence type="ECO:0000256" key="3">
    <source>
        <dbReference type="ARBA" id="ARBA00022771"/>
    </source>
</evidence>
<accession>A0A6P4DAQ8</accession>
<organism evidence="10 11">
    <name type="scientific">Arachis duranensis</name>
    <name type="common">Wild peanut</name>
    <dbReference type="NCBI Taxonomy" id="130453"/>
    <lineage>
        <taxon>Eukaryota</taxon>
        <taxon>Viridiplantae</taxon>
        <taxon>Streptophyta</taxon>
        <taxon>Embryophyta</taxon>
        <taxon>Tracheophyta</taxon>
        <taxon>Spermatophyta</taxon>
        <taxon>Magnoliopsida</taxon>
        <taxon>eudicotyledons</taxon>
        <taxon>Gunneridae</taxon>
        <taxon>Pentapetalae</taxon>
        <taxon>rosids</taxon>
        <taxon>fabids</taxon>
        <taxon>Fabales</taxon>
        <taxon>Fabaceae</taxon>
        <taxon>Papilionoideae</taxon>
        <taxon>50 kb inversion clade</taxon>
        <taxon>dalbergioids sensu lato</taxon>
        <taxon>Dalbergieae</taxon>
        <taxon>Pterocarpus clade</taxon>
        <taxon>Arachis</taxon>
    </lineage>
</organism>
<dbReference type="GeneID" id="107488828"/>
<dbReference type="Proteomes" id="UP000515211">
    <property type="component" value="Chromosome 5"/>
</dbReference>
<feature type="domain" description="SWIM-type" evidence="9">
    <location>
        <begin position="347"/>
        <end position="379"/>
    </location>
</feature>
<dbReference type="GO" id="GO:0006313">
    <property type="term" value="P:DNA transposition"/>
    <property type="evidence" value="ECO:0007669"/>
    <property type="project" value="InterPro"/>
</dbReference>
<feature type="compositionally biased region" description="Basic residues" evidence="8">
    <location>
        <begin position="429"/>
        <end position="439"/>
    </location>
</feature>
<evidence type="ECO:0000256" key="8">
    <source>
        <dbReference type="SAM" id="MobiDB-lite"/>
    </source>
</evidence>
<evidence type="ECO:0000256" key="7">
    <source>
        <dbReference type="PROSITE-ProRule" id="PRU00325"/>
    </source>
</evidence>
<dbReference type="PANTHER" id="PTHR31973">
    <property type="entry name" value="POLYPROTEIN, PUTATIVE-RELATED"/>
    <property type="match status" value="1"/>
</dbReference>
<evidence type="ECO:0000313" key="11">
    <source>
        <dbReference type="RefSeq" id="XP_015965094.1"/>
    </source>
</evidence>
<dbReference type="Pfam" id="PF10551">
    <property type="entry name" value="MULE"/>
    <property type="match status" value="1"/>
</dbReference>
<evidence type="ECO:0000256" key="2">
    <source>
        <dbReference type="ARBA" id="ARBA00022723"/>
    </source>
</evidence>
<keyword evidence="6" id="KW-0233">DNA recombination</keyword>
<dbReference type="GO" id="GO:0008270">
    <property type="term" value="F:zinc ion binding"/>
    <property type="evidence" value="ECO:0007669"/>
    <property type="project" value="UniProtKB-KW"/>
</dbReference>
<dbReference type="GO" id="GO:0004803">
    <property type="term" value="F:transposase activity"/>
    <property type="evidence" value="ECO:0007669"/>
    <property type="project" value="InterPro"/>
</dbReference>
<protein>
    <submittedName>
        <fullName evidence="11">Uncharacterized protein LOC107488828</fullName>
    </submittedName>
</protein>
<keyword evidence="5" id="KW-0238">DNA-binding</keyword>
<name>A0A6P4DAQ8_ARADU</name>
<feature type="compositionally biased region" description="Basic residues" evidence="8">
    <location>
        <begin position="494"/>
        <end position="508"/>
    </location>
</feature>
<feature type="region of interest" description="Disordered" evidence="8">
    <location>
        <begin position="414"/>
        <end position="519"/>
    </location>
</feature>
<feature type="compositionally biased region" description="Polar residues" evidence="8">
    <location>
        <begin position="475"/>
        <end position="485"/>
    </location>
</feature>
<sequence length="555" mass="63349">MRHREVYEWFVRKCNVNLNSTCITRALKAARKVVEGDEVSQYGLIWDYANELLTSNPGSIVQVGVILMPEAPPQFERFYVCLDACKKGFKAGCRPMIGLDGAFLKTLHGGQILTACAQDANNHIFVVAYVIVDVKNKDNWKWFLDLLQSDLGNYNDNKLCIISDMQKGLIPTVKEVMPKAQHRFCVWHLWKNFSKQWGSTELKDLVWECARSRTHNEFERNMKKVKVINDQAWQYLEKWPKEAWTKAYFSEDPKNDNICNNACESSIAKIKHEKSKPILTLAEEARRIIMKSMVDNKLKLSTYQGILPPVQQSRLEVMTKLSSHWAPQWCGDDKEELFEVHGWPTNMVVDLGKHTCKCHFWQLTGMPCMHAISAIQDKNGKRTEEYCHELLTMEAYKRTYCFNVNPVKGQDMWEKISSPAPVPPPIKPKPGRPTKKRRKDKGDCAKKKKEDAEEQARQMQLQLAIAKGPAPPTDEPSNNNEAQSHSPPPPLGAKRGRPPKLHVIKSKARSNASNQSPVPIFAETLKGTTSATAKKMQTFMTFVPTPGFKRPRKKD</sequence>